<dbReference type="PRINTS" id="PR01284">
    <property type="entry name" value="NUCLEARECPTR"/>
</dbReference>
<dbReference type="PRINTS" id="PR00047">
    <property type="entry name" value="STROIDFINGER"/>
</dbReference>
<evidence type="ECO:0000256" key="11">
    <source>
        <dbReference type="SAM" id="MobiDB-lite"/>
    </source>
</evidence>
<feature type="compositionally biased region" description="Low complexity" evidence="11">
    <location>
        <begin position="261"/>
        <end position="270"/>
    </location>
</feature>
<proteinExistence type="inferred from homology"/>
<dbReference type="GO" id="GO:0008270">
    <property type="term" value="F:zinc ion binding"/>
    <property type="evidence" value="ECO:0007669"/>
    <property type="project" value="UniProtKB-KW"/>
</dbReference>
<evidence type="ECO:0000256" key="2">
    <source>
        <dbReference type="ARBA" id="ARBA00022723"/>
    </source>
</evidence>
<dbReference type="Pfam" id="PF00104">
    <property type="entry name" value="Hormone_recep"/>
    <property type="match status" value="1"/>
</dbReference>
<evidence type="ECO:0000256" key="4">
    <source>
        <dbReference type="ARBA" id="ARBA00022833"/>
    </source>
</evidence>
<keyword evidence="7 10" id="KW-0804">Transcription</keyword>
<keyword evidence="8 10" id="KW-0675">Receptor</keyword>
<reference evidence="14" key="1">
    <citation type="submission" date="2020-11" db="EMBL/GenBank/DDBJ databases">
        <authorList>
            <person name="Tran Van P."/>
        </authorList>
    </citation>
    <scope>NUCLEOTIDE SEQUENCE</scope>
</reference>
<dbReference type="PROSITE" id="PS00031">
    <property type="entry name" value="NUCLEAR_REC_DBD_1"/>
    <property type="match status" value="1"/>
</dbReference>
<feature type="region of interest" description="Disordered" evidence="11">
    <location>
        <begin position="134"/>
        <end position="199"/>
    </location>
</feature>
<feature type="domain" description="Nuclear receptor" evidence="12">
    <location>
        <begin position="294"/>
        <end position="384"/>
    </location>
</feature>
<dbReference type="InterPro" id="IPR013088">
    <property type="entry name" value="Znf_NHR/GATA"/>
</dbReference>
<keyword evidence="3 10" id="KW-0863">Zinc-finger</keyword>
<evidence type="ECO:0000313" key="14">
    <source>
        <dbReference type="EMBL" id="CAD7590092.1"/>
    </source>
</evidence>
<keyword evidence="5 10" id="KW-0805">Transcription regulation</keyword>
<evidence type="ECO:0000256" key="1">
    <source>
        <dbReference type="ARBA" id="ARBA00004123"/>
    </source>
</evidence>
<dbReference type="AlphaFoldDB" id="A0A7R9JVA1"/>
<dbReference type="SUPFAM" id="SSF57716">
    <property type="entry name" value="Glucocorticoid receptor-like (DNA-binding domain)"/>
    <property type="match status" value="1"/>
</dbReference>
<comment type="subcellular location">
    <subcellularLocation>
        <location evidence="1 10">Nucleus</location>
    </subcellularLocation>
</comment>
<feature type="compositionally biased region" description="Pro residues" evidence="11">
    <location>
        <begin position="276"/>
        <end position="293"/>
    </location>
</feature>
<keyword evidence="6 10" id="KW-0238">DNA-binding</keyword>
<feature type="compositionally biased region" description="Pro residues" evidence="11">
    <location>
        <begin position="17"/>
        <end position="31"/>
    </location>
</feature>
<feature type="region of interest" description="Disordered" evidence="11">
    <location>
        <begin position="386"/>
        <end position="410"/>
    </location>
</feature>
<dbReference type="CDD" id="cd06969">
    <property type="entry name" value="NR_DBD_NGFI-B"/>
    <property type="match status" value="1"/>
</dbReference>
<evidence type="ECO:0000256" key="10">
    <source>
        <dbReference type="RuleBase" id="RU004334"/>
    </source>
</evidence>
<dbReference type="PANTHER" id="PTHR24085:SF4">
    <property type="entry name" value="NUCLEAR HORMONE RECEPTOR HR38-RELATED"/>
    <property type="match status" value="1"/>
</dbReference>
<dbReference type="SMART" id="SM00430">
    <property type="entry name" value="HOLI"/>
    <property type="match status" value="1"/>
</dbReference>
<dbReference type="SUPFAM" id="SSF48508">
    <property type="entry name" value="Nuclear receptor ligand-binding domain"/>
    <property type="match status" value="1"/>
</dbReference>
<evidence type="ECO:0000259" key="12">
    <source>
        <dbReference type="PROSITE" id="PS51030"/>
    </source>
</evidence>
<evidence type="ECO:0000259" key="13">
    <source>
        <dbReference type="PROSITE" id="PS51843"/>
    </source>
</evidence>
<feature type="domain" description="NR LBD" evidence="13">
    <location>
        <begin position="408"/>
        <end position="743"/>
    </location>
</feature>
<name>A0A7R9JVA1_TIMGE</name>
<organism evidence="14">
    <name type="scientific">Timema genevievae</name>
    <name type="common">Walking stick</name>
    <dbReference type="NCBI Taxonomy" id="629358"/>
    <lineage>
        <taxon>Eukaryota</taxon>
        <taxon>Metazoa</taxon>
        <taxon>Ecdysozoa</taxon>
        <taxon>Arthropoda</taxon>
        <taxon>Hexapoda</taxon>
        <taxon>Insecta</taxon>
        <taxon>Pterygota</taxon>
        <taxon>Neoptera</taxon>
        <taxon>Polyneoptera</taxon>
        <taxon>Phasmatodea</taxon>
        <taxon>Timematodea</taxon>
        <taxon>Timematoidea</taxon>
        <taxon>Timematidae</taxon>
        <taxon>Timema</taxon>
    </lineage>
</organism>
<dbReference type="SMART" id="SM00399">
    <property type="entry name" value="ZnF_C4"/>
    <property type="match status" value="1"/>
</dbReference>
<protein>
    <recommendedName>
        <fullName evidence="15">Nuclear receptor subfamily 4 group A member 2</fullName>
    </recommendedName>
</protein>
<dbReference type="PROSITE" id="PS51843">
    <property type="entry name" value="NR_LBD"/>
    <property type="match status" value="1"/>
</dbReference>
<keyword evidence="9 10" id="KW-0539">Nucleus</keyword>
<feature type="region of interest" description="Disordered" evidence="11">
    <location>
        <begin position="216"/>
        <end position="294"/>
    </location>
</feature>
<dbReference type="PANTHER" id="PTHR24085">
    <property type="entry name" value="NUCLEAR HORMONE RECEPTOR"/>
    <property type="match status" value="1"/>
</dbReference>
<dbReference type="Pfam" id="PF00105">
    <property type="entry name" value="zf-C4"/>
    <property type="match status" value="2"/>
</dbReference>
<dbReference type="GO" id="GO:0005667">
    <property type="term" value="C:transcription regulator complex"/>
    <property type="evidence" value="ECO:0007669"/>
    <property type="project" value="TreeGrafter"/>
</dbReference>
<dbReference type="InterPro" id="IPR001723">
    <property type="entry name" value="Nuclear_hrmn_rcpt"/>
</dbReference>
<dbReference type="EMBL" id="OE840320">
    <property type="protein sequence ID" value="CAD7590092.1"/>
    <property type="molecule type" value="Genomic_DNA"/>
</dbReference>
<keyword evidence="2 10" id="KW-0479">Metal-binding</keyword>
<dbReference type="GO" id="GO:0005634">
    <property type="term" value="C:nucleus"/>
    <property type="evidence" value="ECO:0007669"/>
    <property type="project" value="UniProtKB-SubCell"/>
</dbReference>
<evidence type="ECO:0000256" key="3">
    <source>
        <dbReference type="ARBA" id="ARBA00022771"/>
    </source>
</evidence>
<dbReference type="Gene3D" id="3.30.50.10">
    <property type="entry name" value="Erythroid Transcription Factor GATA-1, subunit A"/>
    <property type="match status" value="1"/>
</dbReference>
<sequence>MDTRDEETDDQSEAGAAPPPTPSAAPAPLTPPLVRVSRAPFGSSSFADLLSAPYSEETGNLTEELDPFPDVSFPLQDLSPSHDSPAPLPSFQETYSPRYIRPQSSTSPELTSLSSNYGIVTKMEDECYNVSSFSNHHQHHHHHHHHHHQAAPHHHHHHPPPLPSPAPASPYDFTPTHHQPPFSPYYHPAQTSPGFEASPVVQDTYSLPHFPSTAELHVSTSMSPRQRRASLPLQRSESTSRSESPKLRLGVLAAGGPPPSASSSASSSPGVGDGPPATPTPPRSQQGPTPPSPSQLCAVCGDTAACQHYGVRTCEGCKGFFKRTVQKGSKYVCLAEKMFELLTEDDVCLCQQACPVDKRRRNRCQFCRFQKCLAVGMVKEVVRTDSLKGRRGRLPSKPKSPQESPPSPPVSLITALVRAHVDTTPDLANLDYSQVGPHSVCVPHHRPGASITSTPLQISPTSTTRRFNLEEVNPHLRKGRVETHLVQITPSSADRDSNLDLSILSSLAQHESSASANYTTGADDSIIPSCVGSQYHEPTPTDPVVTEAEKIQQFYNLLTTSVDVIRQFADKIPGFSELSREDQELLFQSASLELFVLRLAQRTRPDDTKLTFCNGFVLDKQQCQRSFGEWLHAIFDFCSSLHAMDIDISAFACLCALTLVTERHGLKEPHKVEQLQMKIIGSLRDHVTYNAEAQRKTHYFSRLLGKLPELRSLSVQGLQRIFYLKLEDLVPAPPLIENMFVASLPF</sequence>
<dbReference type="InterPro" id="IPR000536">
    <property type="entry name" value="Nucl_hrmn_rcpt_lig-bd"/>
</dbReference>
<feature type="compositionally biased region" description="Basic residues" evidence="11">
    <location>
        <begin position="136"/>
        <end position="159"/>
    </location>
</feature>
<dbReference type="PROSITE" id="PS51030">
    <property type="entry name" value="NUCLEAR_REC_DBD_2"/>
    <property type="match status" value="1"/>
</dbReference>
<dbReference type="InterPro" id="IPR003070">
    <property type="entry name" value="NR4A1-3"/>
</dbReference>
<evidence type="ECO:0000256" key="7">
    <source>
        <dbReference type="ARBA" id="ARBA00023163"/>
    </source>
</evidence>
<dbReference type="Gene3D" id="1.10.565.10">
    <property type="entry name" value="Retinoid X Receptor"/>
    <property type="match status" value="1"/>
</dbReference>
<feature type="region of interest" description="Disordered" evidence="11">
    <location>
        <begin position="1"/>
        <end position="38"/>
    </location>
</feature>
<accession>A0A7R9JVA1</accession>
<evidence type="ECO:0008006" key="15">
    <source>
        <dbReference type="Google" id="ProtNLM"/>
    </source>
</evidence>
<keyword evidence="4 10" id="KW-0862">Zinc</keyword>
<feature type="region of interest" description="Disordered" evidence="11">
    <location>
        <begin position="55"/>
        <end position="93"/>
    </location>
</feature>
<evidence type="ECO:0000256" key="9">
    <source>
        <dbReference type="ARBA" id="ARBA00023242"/>
    </source>
</evidence>
<gene>
    <name evidence="14" type="ORF">TGEB3V08_LOCUS3961</name>
</gene>
<evidence type="ECO:0000256" key="6">
    <source>
        <dbReference type="ARBA" id="ARBA00023125"/>
    </source>
</evidence>
<dbReference type="GO" id="GO:0004879">
    <property type="term" value="F:nuclear receptor activity"/>
    <property type="evidence" value="ECO:0007669"/>
    <property type="project" value="InterPro"/>
</dbReference>
<dbReference type="GO" id="GO:0035259">
    <property type="term" value="F:nuclear glucocorticoid receptor binding"/>
    <property type="evidence" value="ECO:0007669"/>
    <property type="project" value="TreeGrafter"/>
</dbReference>
<dbReference type="InterPro" id="IPR035500">
    <property type="entry name" value="NHR-like_dom_sf"/>
</dbReference>
<feature type="compositionally biased region" description="Acidic residues" evidence="11">
    <location>
        <begin position="1"/>
        <end position="12"/>
    </location>
</feature>
<comment type="similarity">
    <text evidence="10">Belongs to the nuclear hormone receptor family.</text>
</comment>
<dbReference type="InterPro" id="IPR001628">
    <property type="entry name" value="Znf_hrmn_rcpt"/>
</dbReference>
<dbReference type="GO" id="GO:0000978">
    <property type="term" value="F:RNA polymerase II cis-regulatory region sequence-specific DNA binding"/>
    <property type="evidence" value="ECO:0007669"/>
    <property type="project" value="TreeGrafter"/>
</dbReference>
<dbReference type="PRINTS" id="PR00398">
    <property type="entry name" value="STRDHORMONER"/>
</dbReference>
<dbReference type="GO" id="GO:0071376">
    <property type="term" value="P:cellular response to corticotropin-releasing hormone stimulus"/>
    <property type="evidence" value="ECO:0007669"/>
    <property type="project" value="TreeGrafter"/>
</dbReference>
<evidence type="ECO:0000256" key="5">
    <source>
        <dbReference type="ARBA" id="ARBA00023015"/>
    </source>
</evidence>
<evidence type="ECO:0000256" key="8">
    <source>
        <dbReference type="ARBA" id="ARBA00023170"/>
    </source>
</evidence>